<accession>A0ABY9IMY5</accession>
<organism evidence="1 2">
    <name type="scientific">Streptomyces poriferorum</name>
    <dbReference type="NCBI Taxonomy" id="2798799"/>
    <lineage>
        <taxon>Bacteria</taxon>
        <taxon>Bacillati</taxon>
        <taxon>Actinomycetota</taxon>
        <taxon>Actinomycetes</taxon>
        <taxon>Kitasatosporales</taxon>
        <taxon>Streptomycetaceae</taxon>
        <taxon>Streptomyces</taxon>
    </lineage>
</organism>
<keyword evidence="2" id="KW-1185">Reference proteome</keyword>
<name>A0ABY9IMY5_9ACTN</name>
<dbReference type="RefSeq" id="WP_306072040.1">
    <property type="nucleotide sequence ID" value="NZ_CP120988.1"/>
</dbReference>
<proteinExistence type="predicted"/>
<protein>
    <submittedName>
        <fullName evidence="1">Uncharacterized protein</fullName>
    </submittedName>
</protein>
<gene>
    <name evidence="1" type="ORF">P8A19_09820</name>
</gene>
<evidence type="ECO:0000313" key="1">
    <source>
        <dbReference type="EMBL" id="WLQ55724.1"/>
    </source>
</evidence>
<evidence type="ECO:0000313" key="2">
    <source>
        <dbReference type="Proteomes" id="UP001235744"/>
    </source>
</evidence>
<dbReference type="Proteomes" id="UP001235744">
    <property type="component" value="Chromosome"/>
</dbReference>
<sequence>MDLLFTADGRNTAVLIDPGPLHDQDRARHLRLTHARADLLTGLPSGGSGAKAGPVAGTVRFPAWRILAGEAVLEPRFS</sequence>
<reference evidence="1 2" key="1">
    <citation type="submission" date="2023-03" db="EMBL/GenBank/DDBJ databases">
        <title>Isolation and description of six Streptomyces strains from soil environments, able to metabolize different microbial glucans.</title>
        <authorList>
            <person name="Widen T."/>
            <person name="Larsbrink J."/>
        </authorList>
    </citation>
    <scope>NUCLEOTIDE SEQUENCE [LARGE SCALE GENOMIC DNA]</scope>
    <source>
        <strain evidence="1 2">Alt2</strain>
    </source>
</reference>
<dbReference type="EMBL" id="CP120988">
    <property type="protein sequence ID" value="WLQ55724.1"/>
    <property type="molecule type" value="Genomic_DNA"/>
</dbReference>